<protein>
    <recommendedName>
        <fullName evidence="3">GW domain-containing protein</fullName>
    </recommendedName>
</protein>
<dbReference type="EMBL" id="JAGUCO010000006">
    <property type="protein sequence ID" value="MBS2098800.1"/>
    <property type="molecule type" value="Genomic_DNA"/>
</dbReference>
<name>A0ABS5JV61_9BACT</name>
<reference evidence="1 2" key="1">
    <citation type="journal article" date="2015" name="Int. J. Syst. Evol. Microbiol.">
        <title>Carboxylicivirga linearis sp. nov., isolated from a sea cucumber culture pond.</title>
        <authorList>
            <person name="Wang F.Q."/>
            <person name="Zhou Y.X."/>
            <person name="Lin X.Z."/>
            <person name="Chen G.J."/>
            <person name="Du Z.J."/>
        </authorList>
    </citation>
    <scope>NUCLEOTIDE SEQUENCE [LARGE SCALE GENOMIC DNA]</scope>
    <source>
        <strain evidence="1 2">FB218</strain>
    </source>
</reference>
<organism evidence="1 2">
    <name type="scientific">Carboxylicivirga linearis</name>
    <dbReference type="NCBI Taxonomy" id="1628157"/>
    <lineage>
        <taxon>Bacteria</taxon>
        <taxon>Pseudomonadati</taxon>
        <taxon>Bacteroidota</taxon>
        <taxon>Bacteroidia</taxon>
        <taxon>Marinilabiliales</taxon>
        <taxon>Marinilabiliaceae</taxon>
        <taxon>Carboxylicivirga</taxon>
    </lineage>
</organism>
<proteinExistence type="predicted"/>
<dbReference type="RefSeq" id="WP_212216042.1">
    <property type="nucleotide sequence ID" value="NZ_JAGUCO010000006.1"/>
</dbReference>
<evidence type="ECO:0000313" key="1">
    <source>
        <dbReference type="EMBL" id="MBS2098800.1"/>
    </source>
</evidence>
<sequence length="236" mass="26209">MRTTILIFSLTVFLASCNTSSKKSESTSDLLPLGTHKGTVSEVIQTPSYTYLLIKESMGENWIAIPKAEVKEGQQVFYDEGLEMKNFQSKTLQREFETIYFVKGIRNEALESVDEAIRKNINKSSGAAKTDIEIEQPQGAQSIAYIFENKSSLSDTKVTVKGKIVKVNNGILNTNWVHIQDGSSFENSFDLTVTTDELYQVGDVVTFIGTIGLNRDFGAGYIYNVIMEDATKVVSL</sequence>
<dbReference type="Proteomes" id="UP000708576">
    <property type="component" value="Unassembled WGS sequence"/>
</dbReference>
<comment type="caution">
    <text evidence="1">The sequence shown here is derived from an EMBL/GenBank/DDBJ whole genome shotgun (WGS) entry which is preliminary data.</text>
</comment>
<evidence type="ECO:0008006" key="3">
    <source>
        <dbReference type="Google" id="ProtNLM"/>
    </source>
</evidence>
<keyword evidence="2" id="KW-1185">Reference proteome</keyword>
<accession>A0ABS5JV61</accession>
<evidence type="ECO:0000313" key="2">
    <source>
        <dbReference type="Proteomes" id="UP000708576"/>
    </source>
</evidence>
<dbReference type="PROSITE" id="PS51257">
    <property type="entry name" value="PROKAR_LIPOPROTEIN"/>
    <property type="match status" value="1"/>
</dbReference>
<gene>
    <name evidence="1" type="ORF">KEM10_10965</name>
</gene>